<feature type="transmembrane region" description="Helical" evidence="6">
    <location>
        <begin position="174"/>
        <end position="192"/>
    </location>
</feature>
<feature type="transmembrane region" description="Helical" evidence="6">
    <location>
        <begin position="110"/>
        <end position="131"/>
    </location>
</feature>
<dbReference type="InterPro" id="IPR005828">
    <property type="entry name" value="MFS_sugar_transport-like"/>
</dbReference>
<protein>
    <submittedName>
        <fullName evidence="8">MFS transporter</fullName>
    </submittedName>
</protein>
<dbReference type="InterPro" id="IPR020846">
    <property type="entry name" value="MFS_dom"/>
</dbReference>
<proteinExistence type="inferred from homology"/>
<keyword evidence="9" id="KW-1185">Reference proteome</keyword>
<dbReference type="PANTHER" id="PTHR48022">
    <property type="entry name" value="PLASTIDIC GLUCOSE TRANSPORTER 4"/>
    <property type="match status" value="1"/>
</dbReference>
<name>A0A975FRQ8_9MICO</name>
<evidence type="ECO:0000313" key="8">
    <source>
        <dbReference type="EMBL" id="QTX06016.1"/>
    </source>
</evidence>
<dbReference type="PANTHER" id="PTHR48022:SF2">
    <property type="entry name" value="PLASTIDIC GLUCOSE TRANSPORTER 4"/>
    <property type="match status" value="1"/>
</dbReference>
<feature type="transmembrane region" description="Helical" evidence="6">
    <location>
        <begin position="56"/>
        <end position="76"/>
    </location>
</feature>
<dbReference type="GO" id="GO:0005351">
    <property type="term" value="F:carbohydrate:proton symporter activity"/>
    <property type="evidence" value="ECO:0007669"/>
    <property type="project" value="TreeGrafter"/>
</dbReference>
<dbReference type="Pfam" id="PF00083">
    <property type="entry name" value="Sugar_tr"/>
    <property type="match status" value="1"/>
</dbReference>
<feature type="transmembrane region" description="Helical" evidence="6">
    <location>
        <begin position="255"/>
        <end position="280"/>
    </location>
</feature>
<feature type="transmembrane region" description="Helical" evidence="6">
    <location>
        <begin position="346"/>
        <end position="369"/>
    </location>
</feature>
<dbReference type="PROSITE" id="PS50850">
    <property type="entry name" value="MFS"/>
    <property type="match status" value="1"/>
</dbReference>
<dbReference type="PROSITE" id="PS00217">
    <property type="entry name" value="SUGAR_TRANSPORT_2"/>
    <property type="match status" value="1"/>
</dbReference>
<feature type="transmembrane region" description="Helical" evidence="6">
    <location>
        <begin position="85"/>
        <end position="104"/>
    </location>
</feature>
<evidence type="ECO:0000313" key="9">
    <source>
        <dbReference type="Proteomes" id="UP000671914"/>
    </source>
</evidence>
<dbReference type="InterPro" id="IPR005829">
    <property type="entry name" value="Sugar_transporter_CS"/>
</dbReference>
<feature type="domain" description="Major facilitator superfamily (MFS) profile" evidence="7">
    <location>
        <begin position="19"/>
        <end position="436"/>
    </location>
</feature>
<feature type="transmembrane region" description="Helical" evidence="6">
    <location>
        <begin position="413"/>
        <end position="432"/>
    </location>
</feature>
<accession>A0A975FRQ8</accession>
<dbReference type="CDD" id="cd17316">
    <property type="entry name" value="MFS_SV2_like"/>
    <property type="match status" value="1"/>
</dbReference>
<dbReference type="GO" id="GO:0005886">
    <property type="term" value="C:plasma membrane"/>
    <property type="evidence" value="ECO:0007669"/>
    <property type="project" value="UniProtKB-SubCell"/>
</dbReference>
<comment type="subcellular location">
    <subcellularLocation>
        <location evidence="1">Cell membrane</location>
        <topology evidence="1">Multi-pass membrane protein</topology>
    </subcellularLocation>
</comment>
<gene>
    <name evidence="8" type="ORF">G127AT_07500</name>
</gene>
<feature type="transmembrane region" description="Helical" evidence="6">
    <location>
        <begin position="20"/>
        <end position="44"/>
    </location>
</feature>
<keyword evidence="5 6" id="KW-0472">Membrane</keyword>
<feature type="transmembrane region" description="Helical" evidence="6">
    <location>
        <begin position="381"/>
        <end position="401"/>
    </location>
</feature>
<evidence type="ECO:0000256" key="2">
    <source>
        <dbReference type="ARBA" id="ARBA00010992"/>
    </source>
</evidence>
<feature type="transmembrane region" description="Helical" evidence="6">
    <location>
        <begin position="292"/>
        <end position="310"/>
    </location>
</feature>
<dbReference type="KEGG" id="aarc:G127AT_07500"/>
<feature type="transmembrane region" description="Helical" evidence="6">
    <location>
        <begin position="143"/>
        <end position="168"/>
    </location>
</feature>
<organism evidence="8 9">
    <name type="scientific">Agromyces archimandritae</name>
    <dbReference type="NCBI Taxonomy" id="2781962"/>
    <lineage>
        <taxon>Bacteria</taxon>
        <taxon>Bacillati</taxon>
        <taxon>Actinomycetota</taxon>
        <taxon>Actinomycetes</taxon>
        <taxon>Micrococcales</taxon>
        <taxon>Microbacteriaceae</taxon>
        <taxon>Agromyces</taxon>
    </lineage>
</organism>
<dbReference type="SUPFAM" id="SSF103473">
    <property type="entry name" value="MFS general substrate transporter"/>
    <property type="match status" value="1"/>
</dbReference>
<sequence length="452" mass="48268">MSSYDFMEHPAKKGFLTRLLIACCGGPFLDGYVMSIIGVALVGVSAELETSAVEMGLIGAASLVGIFIGSAIFGFLTDRYGREKMYAVDLLVLVVACAMSVFVTEAWQLVALRFLIGVAIGADYPIATSLLTEFTPSKKRGFMVGASAVAWSAGAVAAYMMGALVVGISGDNGQWRLLLGSTAVLGVIVILLRRGIPESPRWLARNGRVADAERVAKDIYGVDVSLAEADQSNEVGEPAKIDLKPLFRGQYLRRLIMCSVLYIAVVTPLYGLVTFLPALLEGFHIDGGGVSGMWVETVILAITVAGSLVAMSKVDSWGRRPLAVVPLLLMAVPLLGLWLWTESPIWFVLIAFCSYNFFSGGPSILVWIYPNELFPTQYRASAVGIGTAASRFGAATGTYLMPISLETFGAGTTMLFGAILTLVAFVVVYIMAPETRGRSLEQTGAIKVVSRP</sequence>
<evidence type="ECO:0000259" key="7">
    <source>
        <dbReference type="PROSITE" id="PS50850"/>
    </source>
</evidence>
<dbReference type="RefSeq" id="WP_210901550.1">
    <property type="nucleotide sequence ID" value="NZ_CP071696.1"/>
</dbReference>
<dbReference type="InterPro" id="IPR050360">
    <property type="entry name" value="MFS_Sugar_Transporters"/>
</dbReference>
<dbReference type="AlphaFoldDB" id="A0A975FRQ8"/>
<evidence type="ECO:0000256" key="3">
    <source>
        <dbReference type="ARBA" id="ARBA00022692"/>
    </source>
</evidence>
<feature type="transmembrane region" description="Helical" evidence="6">
    <location>
        <begin position="322"/>
        <end position="340"/>
    </location>
</feature>
<comment type="similarity">
    <text evidence="2">Belongs to the major facilitator superfamily. Sugar transporter (TC 2.A.1.1) family.</text>
</comment>
<reference evidence="8" key="1">
    <citation type="submission" date="2021-03" db="EMBL/GenBank/DDBJ databases">
        <title>Agromyces archimandritus sp. nov., isolated from the cockroach Archimandrita tessellata.</title>
        <authorList>
            <person name="Guzman J."/>
            <person name="Ortuzar M."/>
            <person name="Poehlein A."/>
            <person name="Daniel R."/>
            <person name="Trujillo M."/>
            <person name="Vilcinskas A."/>
        </authorList>
    </citation>
    <scope>NUCLEOTIDE SEQUENCE</scope>
    <source>
        <strain evidence="8">G127AT</strain>
    </source>
</reference>
<evidence type="ECO:0000256" key="4">
    <source>
        <dbReference type="ARBA" id="ARBA00022989"/>
    </source>
</evidence>
<dbReference type="EMBL" id="CP071696">
    <property type="protein sequence ID" value="QTX06016.1"/>
    <property type="molecule type" value="Genomic_DNA"/>
</dbReference>
<evidence type="ECO:0000256" key="6">
    <source>
        <dbReference type="SAM" id="Phobius"/>
    </source>
</evidence>
<evidence type="ECO:0000256" key="5">
    <source>
        <dbReference type="ARBA" id="ARBA00023136"/>
    </source>
</evidence>
<evidence type="ECO:0000256" key="1">
    <source>
        <dbReference type="ARBA" id="ARBA00004651"/>
    </source>
</evidence>
<keyword evidence="3 6" id="KW-0812">Transmembrane</keyword>
<dbReference type="InterPro" id="IPR036259">
    <property type="entry name" value="MFS_trans_sf"/>
</dbReference>
<dbReference type="Proteomes" id="UP000671914">
    <property type="component" value="Chromosome"/>
</dbReference>
<dbReference type="Gene3D" id="1.20.1250.20">
    <property type="entry name" value="MFS general substrate transporter like domains"/>
    <property type="match status" value="1"/>
</dbReference>
<keyword evidence="4 6" id="KW-1133">Transmembrane helix</keyword>